<dbReference type="EMBL" id="JACCJC010000079">
    <property type="protein sequence ID" value="KAF6228542.1"/>
    <property type="molecule type" value="Genomic_DNA"/>
</dbReference>
<dbReference type="AlphaFoldDB" id="A0A8H6CS37"/>
<dbReference type="RefSeq" id="XP_037159357.1">
    <property type="nucleotide sequence ID" value="XM_037313721.1"/>
</dbReference>
<accession>A0A8H6CS37</accession>
<reference evidence="1 2" key="1">
    <citation type="journal article" date="2020" name="Genomics">
        <title>Complete, high-quality genomes from long-read metagenomic sequencing of two wolf lichen thalli reveals enigmatic genome architecture.</title>
        <authorList>
            <person name="McKenzie S.K."/>
            <person name="Walston R.F."/>
            <person name="Allen J.L."/>
        </authorList>
    </citation>
    <scope>NUCLEOTIDE SEQUENCE [LARGE SCALE GENOMIC DNA]</scope>
    <source>
        <strain evidence="1">WasteWater2</strain>
    </source>
</reference>
<keyword evidence="2" id="KW-1185">Reference proteome</keyword>
<comment type="caution">
    <text evidence="1">The sequence shown here is derived from an EMBL/GenBank/DDBJ whole genome shotgun (WGS) entry which is preliminary data.</text>
</comment>
<organism evidence="1 2">
    <name type="scientific">Letharia columbiana</name>
    <dbReference type="NCBI Taxonomy" id="112416"/>
    <lineage>
        <taxon>Eukaryota</taxon>
        <taxon>Fungi</taxon>
        <taxon>Dikarya</taxon>
        <taxon>Ascomycota</taxon>
        <taxon>Pezizomycotina</taxon>
        <taxon>Lecanoromycetes</taxon>
        <taxon>OSLEUM clade</taxon>
        <taxon>Lecanoromycetidae</taxon>
        <taxon>Lecanorales</taxon>
        <taxon>Lecanorineae</taxon>
        <taxon>Parmeliaceae</taxon>
        <taxon>Letharia</taxon>
    </lineage>
</organism>
<evidence type="ECO:0000313" key="1">
    <source>
        <dbReference type="EMBL" id="KAF6228542.1"/>
    </source>
</evidence>
<evidence type="ECO:0000313" key="2">
    <source>
        <dbReference type="Proteomes" id="UP000578531"/>
    </source>
</evidence>
<name>A0A8H6CS37_9LECA</name>
<sequence>MAGMTGGQDSGPITFLAMLDFPIMEKTTPTKTISLAIPADSTYDCSHCWEAETAHATGVSHHGIATPQQSPVTQTIAPILFDSSGISTADHGMMTSSASHMEQSGRPWAVPNHTSLTGTIYYLGAIMGCPKGMQPRKCKTLVGILLGGSRGMAATIGSDHNQTLYFLDILQPSRVELDNPKWCDGGNQRQATPILSLTNATPLVSTLLKYQNQHNVGNGDAMFATQNSSPFSRHKV</sequence>
<dbReference type="Proteomes" id="UP000578531">
    <property type="component" value="Unassembled WGS sequence"/>
</dbReference>
<dbReference type="GeneID" id="59293484"/>
<gene>
    <name evidence="1" type="ORF">HO173_011844</name>
</gene>
<protein>
    <submittedName>
        <fullName evidence="1">Uncharacterized protein</fullName>
    </submittedName>
</protein>
<proteinExistence type="predicted"/>